<dbReference type="Proteomes" id="UP000032300">
    <property type="component" value="Chromosome"/>
</dbReference>
<dbReference type="AlphaFoldDB" id="A0A7U4J9Z6"/>
<proteinExistence type="predicted"/>
<keyword evidence="1" id="KW-0732">Signal</keyword>
<feature type="chain" id="PRO_5030918064" evidence="1">
    <location>
        <begin position="22"/>
        <end position="151"/>
    </location>
</feature>
<gene>
    <name evidence="2" type="ORF">TS85_15935</name>
</gene>
<dbReference type="RefSeq" id="WP_044333573.1">
    <property type="nucleotide sequence ID" value="NZ_CP010836.1"/>
</dbReference>
<dbReference type="KEGG" id="sphi:TS85_15935"/>
<sequence length="151" mass="16358">MSNPMLAAPGLLLLLAAPATAPQPRAWADAGDGVQQHASIHVPRLTVTTTTVILREARRPALVEKKADDCVKMDKLAGFSVNRFDSVDLVLKDGSLLRAKLGSDCPSLGFYSGFYVKPNRDKKICAKRDALRTRSGRVCSVLKFAALVPQR</sequence>
<evidence type="ECO:0000313" key="2">
    <source>
        <dbReference type="EMBL" id="AJP72963.1"/>
    </source>
</evidence>
<dbReference type="OrthoDB" id="7596012at2"/>
<feature type="signal peptide" evidence="1">
    <location>
        <begin position="1"/>
        <end position="21"/>
    </location>
</feature>
<protein>
    <submittedName>
        <fullName evidence="2">Uncharacterized protein</fullName>
    </submittedName>
</protein>
<reference evidence="2 3" key="2">
    <citation type="submission" date="2015-02" db="EMBL/GenBank/DDBJ databases">
        <title>The complete genome of Sphingomonas hengshuiensis sp. WHSC-8 isolated from soil of Hengshui Lake.</title>
        <authorList>
            <person name="Wei S."/>
            <person name="Guo J."/>
            <person name="Su C."/>
            <person name="Wu R."/>
            <person name="Zhang Z."/>
            <person name="Liang K."/>
            <person name="Li H."/>
            <person name="Wang T."/>
            <person name="Liu H."/>
            <person name="Zhang C."/>
            <person name="Li Z."/>
            <person name="Wang Q."/>
            <person name="Meng J."/>
        </authorList>
    </citation>
    <scope>NUCLEOTIDE SEQUENCE [LARGE SCALE GENOMIC DNA]</scope>
    <source>
        <strain evidence="2 3">WHSC-8</strain>
    </source>
</reference>
<keyword evidence="3" id="KW-1185">Reference proteome</keyword>
<evidence type="ECO:0000256" key="1">
    <source>
        <dbReference type="SAM" id="SignalP"/>
    </source>
</evidence>
<name>A0A7U4J9Z6_9SPHN</name>
<evidence type="ECO:0000313" key="3">
    <source>
        <dbReference type="Proteomes" id="UP000032300"/>
    </source>
</evidence>
<dbReference type="EMBL" id="CP010836">
    <property type="protein sequence ID" value="AJP72963.1"/>
    <property type="molecule type" value="Genomic_DNA"/>
</dbReference>
<organism evidence="2 3">
    <name type="scientific">Sphingomonas hengshuiensis</name>
    <dbReference type="NCBI Taxonomy" id="1609977"/>
    <lineage>
        <taxon>Bacteria</taxon>
        <taxon>Pseudomonadati</taxon>
        <taxon>Pseudomonadota</taxon>
        <taxon>Alphaproteobacteria</taxon>
        <taxon>Sphingomonadales</taxon>
        <taxon>Sphingomonadaceae</taxon>
        <taxon>Sphingomonas</taxon>
    </lineage>
</organism>
<reference evidence="2 3" key="1">
    <citation type="journal article" date="2015" name="Int. J. Syst. Evol. Microbiol.">
        <title>Sphingomonas hengshuiensis sp. nov., isolated from lake wetland.</title>
        <authorList>
            <person name="Wei S."/>
            <person name="Wang T."/>
            <person name="Liu H."/>
            <person name="Zhang C."/>
            <person name="Guo J."/>
            <person name="Wang Q."/>
            <person name="Liang K."/>
            <person name="Zhang Z."/>
        </authorList>
    </citation>
    <scope>NUCLEOTIDE SEQUENCE [LARGE SCALE GENOMIC DNA]</scope>
    <source>
        <strain evidence="2 3">WHSC-8</strain>
    </source>
</reference>
<accession>A0A7U4J9Z6</accession>